<gene>
    <name evidence="2" type="ORF">NPIL_314621</name>
</gene>
<protein>
    <submittedName>
        <fullName evidence="2">Uncharacterized protein</fullName>
    </submittedName>
</protein>
<feature type="compositionally biased region" description="Polar residues" evidence="1">
    <location>
        <begin position="9"/>
        <end position="21"/>
    </location>
</feature>
<name>A0A8X6PII7_NEPPI</name>
<proteinExistence type="predicted"/>
<keyword evidence="3" id="KW-1185">Reference proteome</keyword>
<organism evidence="2 3">
    <name type="scientific">Nephila pilipes</name>
    <name type="common">Giant wood spider</name>
    <name type="synonym">Nephila maculata</name>
    <dbReference type="NCBI Taxonomy" id="299642"/>
    <lineage>
        <taxon>Eukaryota</taxon>
        <taxon>Metazoa</taxon>
        <taxon>Ecdysozoa</taxon>
        <taxon>Arthropoda</taxon>
        <taxon>Chelicerata</taxon>
        <taxon>Arachnida</taxon>
        <taxon>Araneae</taxon>
        <taxon>Araneomorphae</taxon>
        <taxon>Entelegynae</taxon>
        <taxon>Araneoidea</taxon>
        <taxon>Nephilidae</taxon>
        <taxon>Nephila</taxon>
    </lineage>
</organism>
<accession>A0A8X6PII7</accession>
<dbReference type="EMBL" id="BMAW01020490">
    <property type="protein sequence ID" value="GFT68459.1"/>
    <property type="molecule type" value="Genomic_DNA"/>
</dbReference>
<reference evidence="2" key="1">
    <citation type="submission" date="2020-08" db="EMBL/GenBank/DDBJ databases">
        <title>Multicomponent nature underlies the extraordinary mechanical properties of spider dragline silk.</title>
        <authorList>
            <person name="Kono N."/>
            <person name="Nakamura H."/>
            <person name="Mori M."/>
            <person name="Yoshida Y."/>
            <person name="Ohtoshi R."/>
            <person name="Malay A.D."/>
            <person name="Moran D.A.P."/>
            <person name="Tomita M."/>
            <person name="Numata K."/>
            <person name="Arakawa K."/>
        </authorList>
    </citation>
    <scope>NUCLEOTIDE SEQUENCE</scope>
</reference>
<evidence type="ECO:0000313" key="2">
    <source>
        <dbReference type="EMBL" id="GFT68459.1"/>
    </source>
</evidence>
<dbReference type="Proteomes" id="UP000887013">
    <property type="component" value="Unassembled WGS sequence"/>
</dbReference>
<feature type="region of interest" description="Disordered" evidence="1">
    <location>
        <begin position="1"/>
        <end position="21"/>
    </location>
</feature>
<comment type="caution">
    <text evidence="2">The sequence shown here is derived from an EMBL/GenBank/DDBJ whole genome shotgun (WGS) entry which is preliminary data.</text>
</comment>
<sequence>MKVRAKMSNGVQSGEALSSYDPTSRKGVIQEFLDDVCLRKRSLHVRIPVTVRIEVPEKNLKHIRSENSGP</sequence>
<evidence type="ECO:0000313" key="3">
    <source>
        <dbReference type="Proteomes" id="UP000887013"/>
    </source>
</evidence>
<dbReference type="AlphaFoldDB" id="A0A8X6PII7"/>
<evidence type="ECO:0000256" key="1">
    <source>
        <dbReference type="SAM" id="MobiDB-lite"/>
    </source>
</evidence>